<name>M7Y7K6_TRIUA</name>
<evidence type="ECO:0000313" key="1">
    <source>
        <dbReference type="EMBL" id="EMS45918.1"/>
    </source>
</evidence>
<gene>
    <name evidence="1" type="ORF">TRIUR3_32313</name>
</gene>
<dbReference type="AlphaFoldDB" id="M7Y7K6"/>
<accession>M7Y7K6</accession>
<reference evidence="1" key="1">
    <citation type="journal article" date="2013" name="Nature">
        <title>Draft genome of the wheat A-genome progenitor Triticum urartu.</title>
        <authorList>
            <person name="Ling H.Q."/>
            <person name="Zhao S."/>
            <person name="Liu D."/>
            <person name="Wang J."/>
            <person name="Sun H."/>
            <person name="Zhang C."/>
            <person name="Fan H."/>
            <person name="Li D."/>
            <person name="Dong L."/>
            <person name="Tao Y."/>
            <person name="Gao C."/>
            <person name="Wu H."/>
            <person name="Li Y."/>
            <person name="Cui Y."/>
            <person name="Guo X."/>
            <person name="Zheng S."/>
            <person name="Wang B."/>
            <person name="Yu K."/>
            <person name="Liang Q."/>
            <person name="Yang W."/>
            <person name="Lou X."/>
            <person name="Chen J."/>
            <person name="Feng M."/>
            <person name="Jian J."/>
            <person name="Zhang X."/>
            <person name="Luo G."/>
            <person name="Jiang Y."/>
            <person name="Liu J."/>
            <person name="Wang Z."/>
            <person name="Sha Y."/>
            <person name="Zhang B."/>
            <person name="Wu H."/>
            <person name="Tang D."/>
            <person name="Shen Q."/>
            <person name="Xue P."/>
            <person name="Zou S."/>
            <person name="Wang X."/>
            <person name="Liu X."/>
            <person name="Wang F."/>
            <person name="Yang Y."/>
            <person name="An X."/>
            <person name="Dong Z."/>
            <person name="Zhang K."/>
            <person name="Zhang X."/>
            <person name="Luo M.C."/>
            <person name="Dvorak J."/>
            <person name="Tong Y."/>
            <person name="Wang J."/>
            <person name="Yang H."/>
            <person name="Li Z."/>
            <person name="Wang D."/>
            <person name="Zhang A."/>
            <person name="Wang J."/>
        </authorList>
    </citation>
    <scope>NUCLEOTIDE SEQUENCE</scope>
</reference>
<organism evidence="1">
    <name type="scientific">Triticum urartu</name>
    <name type="common">Red wild einkorn</name>
    <name type="synonym">Crithodium urartu</name>
    <dbReference type="NCBI Taxonomy" id="4572"/>
    <lineage>
        <taxon>Eukaryota</taxon>
        <taxon>Viridiplantae</taxon>
        <taxon>Streptophyta</taxon>
        <taxon>Embryophyta</taxon>
        <taxon>Tracheophyta</taxon>
        <taxon>Spermatophyta</taxon>
        <taxon>Magnoliopsida</taxon>
        <taxon>Liliopsida</taxon>
        <taxon>Poales</taxon>
        <taxon>Poaceae</taxon>
        <taxon>BOP clade</taxon>
        <taxon>Pooideae</taxon>
        <taxon>Triticodae</taxon>
        <taxon>Triticeae</taxon>
        <taxon>Triticinae</taxon>
        <taxon>Triticum</taxon>
    </lineage>
</organism>
<dbReference type="EMBL" id="KD280464">
    <property type="protein sequence ID" value="EMS45918.1"/>
    <property type="molecule type" value="Genomic_DNA"/>
</dbReference>
<protein>
    <submittedName>
        <fullName evidence="1">Uncharacterized protein</fullName>
    </submittedName>
</protein>
<sequence>MDLIPASSQMSFWGDWNKGGGELEEFLPPPPEELTVGRDEVTVRDVGTYRGKCREGSILRRRQLFCIGPILNSLSSVTLGGIESD</sequence>
<proteinExistence type="predicted"/>